<protein>
    <recommendedName>
        <fullName evidence="4">DUF1559 domain-containing protein</fullName>
    </recommendedName>
</protein>
<feature type="transmembrane region" description="Helical" evidence="1">
    <location>
        <begin position="53"/>
        <end position="78"/>
    </location>
</feature>
<keyword evidence="3" id="KW-1185">Reference proteome</keyword>
<evidence type="ECO:0000313" key="2">
    <source>
        <dbReference type="EMBL" id="QDU44054.1"/>
    </source>
</evidence>
<feature type="transmembrane region" description="Helical" evidence="1">
    <location>
        <begin position="90"/>
        <end position="111"/>
    </location>
</feature>
<accession>A0A517ZNJ7</accession>
<sequence length="342" mass="38087">MIKYVIGMVVCFVAVSVAVMIWGGHPVREFVWTLTTGWVTYLARVTSAMHVDLVSLLFGLALFAIMVVAIHGICAGSLRTSGRHWRWTWSIASAVLVVVLFVSGTSFVGLVSKSRWMLETEQPLTWQTVEYPRRTSSRYFVESFARDVLTETSWTDTYLNEVPKQGDPNPVLSWQTQVALLSWERPIGPQDDFELDETRPWDELPNATMYRRIMPAFLNLELIVESFHDERGFALSHYSANSHLINDKRSWTVEQIEDGTGMTLLVGQVNEGFMPWGQPGNWRDPAEGINRGPTGFGGALSQKGALFLMADGSVKLLSEETDGEVLKALATPAGGEDIAVPD</sequence>
<evidence type="ECO:0000313" key="3">
    <source>
        <dbReference type="Proteomes" id="UP000319383"/>
    </source>
</evidence>
<dbReference type="Proteomes" id="UP000319383">
    <property type="component" value="Chromosome"/>
</dbReference>
<reference evidence="2 3" key="1">
    <citation type="submission" date="2019-02" db="EMBL/GenBank/DDBJ databases">
        <title>Deep-cultivation of Planctomycetes and their phenomic and genomic characterization uncovers novel biology.</title>
        <authorList>
            <person name="Wiegand S."/>
            <person name="Jogler M."/>
            <person name="Boedeker C."/>
            <person name="Pinto D."/>
            <person name="Vollmers J."/>
            <person name="Rivas-Marin E."/>
            <person name="Kohn T."/>
            <person name="Peeters S.H."/>
            <person name="Heuer A."/>
            <person name="Rast P."/>
            <person name="Oberbeckmann S."/>
            <person name="Bunk B."/>
            <person name="Jeske O."/>
            <person name="Meyerdierks A."/>
            <person name="Storesund J.E."/>
            <person name="Kallscheuer N."/>
            <person name="Luecker S."/>
            <person name="Lage O.M."/>
            <person name="Pohl T."/>
            <person name="Merkel B.J."/>
            <person name="Hornburger P."/>
            <person name="Mueller R.-W."/>
            <person name="Bruemmer F."/>
            <person name="Labrenz M."/>
            <person name="Spormann A.M."/>
            <person name="Op den Camp H."/>
            <person name="Overmann J."/>
            <person name="Amann R."/>
            <person name="Jetten M.S.M."/>
            <person name="Mascher T."/>
            <person name="Medema M.H."/>
            <person name="Devos D.P."/>
            <person name="Kaster A.-K."/>
            <person name="Ovreas L."/>
            <person name="Rohde M."/>
            <person name="Galperin M.Y."/>
            <person name="Jogler C."/>
        </authorList>
    </citation>
    <scope>NUCLEOTIDE SEQUENCE [LARGE SCALE GENOMIC DNA]</scope>
    <source>
        <strain evidence="2 3">Mal52</strain>
    </source>
</reference>
<proteinExistence type="predicted"/>
<evidence type="ECO:0008006" key="4">
    <source>
        <dbReference type="Google" id="ProtNLM"/>
    </source>
</evidence>
<keyword evidence="1" id="KW-0472">Membrane</keyword>
<keyword evidence="1" id="KW-1133">Transmembrane helix</keyword>
<dbReference type="RefSeq" id="WP_145376368.1">
    <property type="nucleotide sequence ID" value="NZ_CP036276.1"/>
</dbReference>
<dbReference type="AlphaFoldDB" id="A0A517ZNJ7"/>
<gene>
    <name evidence="2" type="ORF">Mal52_25320</name>
</gene>
<name>A0A517ZNJ7_9PLAN</name>
<dbReference type="EMBL" id="CP036276">
    <property type="protein sequence ID" value="QDU44054.1"/>
    <property type="molecule type" value="Genomic_DNA"/>
</dbReference>
<dbReference type="KEGG" id="sdyn:Mal52_25320"/>
<evidence type="ECO:0000256" key="1">
    <source>
        <dbReference type="SAM" id="Phobius"/>
    </source>
</evidence>
<organism evidence="2 3">
    <name type="scientific">Symmachiella dynata</name>
    <dbReference type="NCBI Taxonomy" id="2527995"/>
    <lineage>
        <taxon>Bacteria</taxon>
        <taxon>Pseudomonadati</taxon>
        <taxon>Planctomycetota</taxon>
        <taxon>Planctomycetia</taxon>
        <taxon>Planctomycetales</taxon>
        <taxon>Planctomycetaceae</taxon>
        <taxon>Symmachiella</taxon>
    </lineage>
</organism>
<feature type="transmembrane region" description="Helical" evidence="1">
    <location>
        <begin position="5"/>
        <end position="24"/>
    </location>
</feature>
<keyword evidence="1" id="KW-0812">Transmembrane</keyword>